<evidence type="ECO:0000256" key="1">
    <source>
        <dbReference type="SAM" id="MobiDB-lite"/>
    </source>
</evidence>
<dbReference type="PANTHER" id="PTHR36223">
    <property type="entry name" value="BETA-LACTAMASE-TYPE TRANSPEPTIDASE FOLD DOMAIN CONTAINING PROTEIN"/>
    <property type="match status" value="1"/>
</dbReference>
<evidence type="ECO:0000313" key="2">
    <source>
        <dbReference type="EMBL" id="GAT46899.1"/>
    </source>
</evidence>
<dbReference type="Proteomes" id="UP000815677">
    <property type="component" value="Unassembled WGS sequence"/>
</dbReference>
<evidence type="ECO:0000313" key="3">
    <source>
        <dbReference type="Proteomes" id="UP000815677"/>
    </source>
</evidence>
<proteinExistence type="predicted"/>
<organism evidence="2 3">
    <name type="scientific">Mycena chlorophos</name>
    <name type="common">Agaric fungus</name>
    <name type="synonym">Agaricus chlorophos</name>
    <dbReference type="NCBI Taxonomy" id="658473"/>
    <lineage>
        <taxon>Eukaryota</taxon>
        <taxon>Fungi</taxon>
        <taxon>Dikarya</taxon>
        <taxon>Basidiomycota</taxon>
        <taxon>Agaricomycotina</taxon>
        <taxon>Agaricomycetes</taxon>
        <taxon>Agaricomycetidae</taxon>
        <taxon>Agaricales</taxon>
        <taxon>Marasmiineae</taxon>
        <taxon>Mycenaceae</taxon>
        <taxon>Mycena</taxon>
    </lineage>
</organism>
<dbReference type="PANTHER" id="PTHR36223:SF5">
    <property type="entry name" value="BETA-LACTAMASE-TYPE TRANSPEPTIDASE FOLD DOMAIN CONTAINING PROTEIN"/>
    <property type="match status" value="1"/>
</dbReference>
<reference evidence="2" key="1">
    <citation type="submission" date="2014-09" db="EMBL/GenBank/DDBJ databases">
        <title>Genome sequence of the luminous mushroom Mycena chlorophos for searching fungal bioluminescence genes.</title>
        <authorList>
            <person name="Tanaka Y."/>
            <person name="Kasuga D."/>
            <person name="Oba Y."/>
            <person name="Hase S."/>
            <person name="Sato K."/>
            <person name="Oba Y."/>
            <person name="Sakakibara Y."/>
        </authorList>
    </citation>
    <scope>NUCLEOTIDE SEQUENCE</scope>
</reference>
<keyword evidence="3" id="KW-1185">Reference proteome</keyword>
<dbReference type="EMBL" id="DF842913">
    <property type="protein sequence ID" value="GAT46899.1"/>
    <property type="molecule type" value="Genomic_DNA"/>
</dbReference>
<feature type="compositionally biased region" description="Basic and acidic residues" evidence="1">
    <location>
        <begin position="248"/>
        <end position="263"/>
    </location>
</feature>
<accession>A0ABQ0L8W3</accession>
<name>A0ABQ0L8W3_MYCCL</name>
<feature type="region of interest" description="Disordered" evidence="1">
    <location>
        <begin position="202"/>
        <end position="271"/>
    </location>
</feature>
<feature type="compositionally biased region" description="Low complexity" evidence="1">
    <location>
        <begin position="228"/>
        <end position="243"/>
    </location>
</feature>
<sequence length="286" mass="30917">MPQHNGFHAWISIDGQPAPEYSVEVSEDGTNVTCWVASELGKKFTVQWTNKTYYGLTATGGYLALDGSALRAGYFLVRCLVATCTFHQTPVDDDSLLGGPSHPDLGIIALEIVPVHLQAGGIRPQAAAPAVPSALAQKLKVHERAKKAVTQQVGLGQAEPSQPSSFVASVDAGPPVVKFCWRYRPLDILRANGIAPAENATLKRKAEDEGSRPAPTLPPKKEKEVLKNKSNVSSSSNSNTSANKKPRIKDEKQNPIDLTESKPTKVKKEKTVTRRTYVKGEVIDLT</sequence>
<gene>
    <name evidence="2" type="ORF">MCHLO_04395</name>
</gene>
<protein>
    <submittedName>
        <fullName evidence="2">Uncharacterized protein</fullName>
    </submittedName>
</protein>